<keyword evidence="2 5" id="KW-0238">DNA-binding</keyword>
<dbReference type="SUPFAM" id="SSF53822">
    <property type="entry name" value="Periplasmic binding protein-like I"/>
    <property type="match status" value="1"/>
</dbReference>
<dbReference type="EMBL" id="JAVDQF010000001">
    <property type="protein sequence ID" value="MDR6269489.1"/>
    <property type="molecule type" value="Genomic_DNA"/>
</dbReference>
<dbReference type="Gene3D" id="3.40.50.2300">
    <property type="match status" value="2"/>
</dbReference>
<dbReference type="CDD" id="cd06267">
    <property type="entry name" value="PBP1_LacI_sugar_binding-like"/>
    <property type="match status" value="1"/>
</dbReference>
<keyword evidence="6" id="KW-1185">Reference proteome</keyword>
<dbReference type="InterPro" id="IPR028082">
    <property type="entry name" value="Peripla_BP_I"/>
</dbReference>
<dbReference type="Pfam" id="PF13377">
    <property type="entry name" value="Peripla_BP_3"/>
    <property type="match status" value="1"/>
</dbReference>
<gene>
    <name evidence="5" type="ORF">JOE69_001727</name>
</gene>
<evidence type="ECO:0000259" key="4">
    <source>
        <dbReference type="Pfam" id="PF13377"/>
    </source>
</evidence>
<dbReference type="Proteomes" id="UP001185069">
    <property type="component" value="Unassembled WGS sequence"/>
</dbReference>
<reference evidence="5 6" key="1">
    <citation type="submission" date="2023-07" db="EMBL/GenBank/DDBJ databases">
        <title>Sequencing the genomes of 1000 actinobacteria strains.</title>
        <authorList>
            <person name="Klenk H.-P."/>
        </authorList>
    </citation>
    <scope>NUCLEOTIDE SEQUENCE [LARGE SCALE GENOMIC DNA]</scope>
    <source>
        <strain evidence="5 6">DSM 14555</strain>
    </source>
</reference>
<comment type="caution">
    <text evidence="5">The sequence shown here is derived from an EMBL/GenBank/DDBJ whole genome shotgun (WGS) entry which is preliminary data.</text>
</comment>
<evidence type="ECO:0000256" key="1">
    <source>
        <dbReference type="ARBA" id="ARBA00023015"/>
    </source>
</evidence>
<name>A0ABU1JBG6_9MICC</name>
<evidence type="ECO:0000313" key="6">
    <source>
        <dbReference type="Proteomes" id="UP001185069"/>
    </source>
</evidence>
<accession>A0ABU1JBG6</accession>
<dbReference type="PANTHER" id="PTHR30146:SF109">
    <property type="entry name" value="HTH-TYPE TRANSCRIPTIONAL REGULATOR GALS"/>
    <property type="match status" value="1"/>
</dbReference>
<dbReference type="PANTHER" id="PTHR30146">
    <property type="entry name" value="LACI-RELATED TRANSCRIPTIONAL REPRESSOR"/>
    <property type="match status" value="1"/>
</dbReference>
<evidence type="ECO:0000313" key="5">
    <source>
        <dbReference type="EMBL" id="MDR6269489.1"/>
    </source>
</evidence>
<keyword evidence="3" id="KW-0804">Transcription</keyword>
<protein>
    <submittedName>
        <fullName evidence="5">DNA-binding LacI/PurR family transcriptional regulator</fullName>
    </submittedName>
</protein>
<feature type="domain" description="Transcriptional regulator LacI/GalR-like sensor" evidence="4">
    <location>
        <begin position="125"/>
        <end position="288"/>
    </location>
</feature>
<sequence length="295" mass="32355">MGYVASSAASGLATGRTRTIGVLAPYVSRWFFSRAIEGVDIELHAQNYNLMLINLGGYGTSRSRLFEHTMLRKQIDALVVLCLAMHPSELEHLHRVEIPLVSVGPVEGFHGVSIDDYEATQVATNYLIGLGHRRIAQLQGVEADEMNFEVPKLRNRAFEATMLAAGLELRPEWELVGDFTFASGVRAAAWLFESGTERPTAIFCASDEMALGVLAEARRRGIRVPEELSILGIDDHEFSAAAGLSTIWQDPVAQGQSAASMLLKRLDGDEAAIRTVTAPYTLLQRETTASPRRSR</sequence>
<keyword evidence="1" id="KW-0805">Transcription regulation</keyword>
<organism evidence="5 6">
    <name type="scientific">Arthrobacter russicus</name>
    <dbReference type="NCBI Taxonomy" id="172040"/>
    <lineage>
        <taxon>Bacteria</taxon>
        <taxon>Bacillati</taxon>
        <taxon>Actinomycetota</taxon>
        <taxon>Actinomycetes</taxon>
        <taxon>Micrococcales</taxon>
        <taxon>Micrococcaceae</taxon>
        <taxon>Arthrobacter</taxon>
    </lineage>
</organism>
<evidence type="ECO:0000256" key="2">
    <source>
        <dbReference type="ARBA" id="ARBA00023125"/>
    </source>
</evidence>
<evidence type="ECO:0000256" key="3">
    <source>
        <dbReference type="ARBA" id="ARBA00023163"/>
    </source>
</evidence>
<dbReference type="GO" id="GO:0003677">
    <property type="term" value="F:DNA binding"/>
    <property type="evidence" value="ECO:0007669"/>
    <property type="project" value="UniProtKB-KW"/>
</dbReference>
<dbReference type="InterPro" id="IPR046335">
    <property type="entry name" value="LacI/GalR-like_sensor"/>
</dbReference>
<proteinExistence type="predicted"/>